<dbReference type="InterPro" id="IPR022742">
    <property type="entry name" value="Hydrolase_4"/>
</dbReference>
<dbReference type="SMR" id="A0A444Z1J2"/>
<evidence type="ECO:0000313" key="4">
    <source>
        <dbReference type="Proteomes" id="UP000289738"/>
    </source>
</evidence>
<organism evidence="3 4">
    <name type="scientific">Arachis hypogaea</name>
    <name type="common">Peanut</name>
    <dbReference type="NCBI Taxonomy" id="3818"/>
    <lineage>
        <taxon>Eukaryota</taxon>
        <taxon>Viridiplantae</taxon>
        <taxon>Streptophyta</taxon>
        <taxon>Embryophyta</taxon>
        <taxon>Tracheophyta</taxon>
        <taxon>Spermatophyta</taxon>
        <taxon>Magnoliopsida</taxon>
        <taxon>eudicotyledons</taxon>
        <taxon>Gunneridae</taxon>
        <taxon>Pentapetalae</taxon>
        <taxon>rosids</taxon>
        <taxon>fabids</taxon>
        <taxon>Fabales</taxon>
        <taxon>Fabaceae</taxon>
        <taxon>Papilionoideae</taxon>
        <taxon>50 kb inversion clade</taxon>
        <taxon>dalbergioids sensu lato</taxon>
        <taxon>Dalbergieae</taxon>
        <taxon>Pterocarpus clade</taxon>
        <taxon>Arachis</taxon>
    </lineage>
</organism>
<keyword evidence="4" id="KW-1185">Reference proteome</keyword>
<dbReference type="Gene3D" id="3.40.50.1820">
    <property type="entry name" value="alpha/beta hydrolase"/>
    <property type="match status" value="1"/>
</dbReference>
<keyword evidence="1" id="KW-1133">Transmembrane helix</keyword>
<dbReference type="InterPro" id="IPR029058">
    <property type="entry name" value="AB_hydrolase_fold"/>
</dbReference>
<dbReference type="EMBL" id="SDMP01000015">
    <property type="protein sequence ID" value="RYR08036.1"/>
    <property type="molecule type" value="Genomic_DNA"/>
</dbReference>
<evidence type="ECO:0000313" key="3">
    <source>
        <dbReference type="EMBL" id="RYR08036.1"/>
    </source>
</evidence>
<dbReference type="Proteomes" id="UP000289738">
    <property type="component" value="Chromosome B05"/>
</dbReference>
<dbReference type="OrthoDB" id="2498029at2759"/>
<proteinExistence type="predicted"/>
<dbReference type="AlphaFoldDB" id="A0A444Z1J2"/>
<name>A0A444Z1J2_ARAHY</name>
<dbReference type="STRING" id="3818.A0A444Z1J2"/>
<sequence length="412" mass="45717">MATEAFILKGSSALLISLRAVKSLFMLINAVVMLLLFPFRGRKRGSPAERNSKEDKMTMMKYDDCYHHHHHHPRKGAVVRVPAAKMVPWRSGCGGSSGAAAAMKAALKAVDEGARRELAIKRVMEDNDDKNCVRDYWLLGTKRGDSIFTQSWTPVSVQIRGLVILMHGLNEHSGRYGHFAKQLNASGYKVYAMDWVGHGGSDGLHAYVHSLDYAVSDLKIFIEKVVTENPGLPCFCYGHSTGAAITLKALLDPKVEACITGAVFTAPAVGVEPSNPLLLVIAPLVSFLLPRYQCRAAYKKGMPVTRDPEALLAKYSDPLVCTGPLRARTGYEIVRITSYLQQNLRRIRVPFIVLHGTADSVTDPGASLRFYEEASSSDKTIKLYEGFVHDLLFEPERDEIIECIIQWLNRRV</sequence>
<dbReference type="InterPro" id="IPR051044">
    <property type="entry name" value="MAG_DAG_Lipase"/>
</dbReference>
<evidence type="ECO:0000256" key="1">
    <source>
        <dbReference type="SAM" id="Phobius"/>
    </source>
</evidence>
<feature type="domain" description="Serine aminopeptidase S33" evidence="2">
    <location>
        <begin position="159"/>
        <end position="396"/>
    </location>
</feature>
<dbReference type="FunFam" id="3.40.50.1820:FF:000117">
    <property type="entry name" value="Monoglyceride lipase, putative"/>
    <property type="match status" value="1"/>
</dbReference>
<feature type="transmembrane region" description="Helical" evidence="1">
    <location>
        <begin position="20"/>
        <end position="39"/>
    </location>
</feature>
<reference evidence="3 4" key="1">
    <citation type="submission" date="2019-01" db="EMBL/GenBank/DDBJ databases">
        <title>Sequencing of cultivated peanut Arachis hypogaea provides insights into genome evolution and oil improvement.</title>
        <authorList>
            <person name="Chen X."/>
        </authorList>
    </citation>
    <scope>NUCLEOTIDE SEQUENCE [LARGE SCALE GENOMIC DNA]</scope>
    <source>
        <strain evidence="4">cv. Fuhuasheng</strain>
        <tissue evidence="3">Leaves</tissue>
    </source>
</reference>
<comment type="caution">
    <text evidence="3">The sequence shown here is derived from an EMBL/GenBank/DDBJ whole genome shotgun (WGS) entry which is preliminary data.</text>
</comment>
<keyword evidence="1" id="KW-0812">Transmembrane</keyword>
<gene>
    <name evidence="3" type="ORF">Ahy_B05g075579</name>
</gene>
<dbReference type="Pfam" id="PF12146">
    <property type="entry name" value="Hydrolase_4"/>
    <property type="match status" value="1"/>
</dbReference>
<dbReference type="SUPFAM" id="SSF53474">
    <property type="entry name" value="alpha/beta-Hydrolases"/>
    <property type="match status" value="1"/>
</dbReference>
<dbReference type="Gramene" id="arahy.Tifrunner.gnm2.ann2.Ah15g403000.1">
    <property type="protein sequence ID" value="arahy.Tifrunner.gnm2.ann2.Ah15g403000.1-CDS"/>
    <property type="gene ID" value="arahy.Tifrunner.gnm2.ann2.Ah15g403000"/>
</dbReference>
<accession>A0A444Z1J2</accession>
<keyword evidence="1" id="KW-0472">Membrane</keyword>
<dbReference type="PANTHER" id="PTHR11614">
    <property type="entry name" value="PHOSPHOLIPASE-RELATED"/>
    <property type="match status" value="1"/>
</dbReference>
<protein>
    <recommendedName>
        <fullName evidence="2">Serine aminopeptidase S33 domain-containing protein</fullName>
    </recommendedName>
</protein>
<evidence type="ECO:0000259" key="2">
    <source>
        <dbReference type="Pfam" id="PF12146"/>
    </source>
</evidence>